<dbReference type="InterPro" id="IPR027417">
    <property type="entry name" value="P-loop_NTPase"/>
</dbReference>
<dbReference type="Pfam" id="PF13538">
    <property type="entry name" value="UvrD_C_2"/>
    <property type="match status" value="1"/>
</dbReference>
<dbReference type="InterPro" id="IPR029493">
    <property type="entry name" value="RecD2-like_HHH"/>
</dbReference>
<dbReference type="Gene3D" id="3.40.50.300">
    <property type="entry name" value="P-loop containing nucleotide triphosphate hydrolases"/>
    <property type="match status" value="2"/>
</dbReference>
<dbReference type="AlphaFoldDB" id="A0A9W6UJN1"/>
<evidence type="ECO:0000313" key="4">
    <source>
        <dbReference type="Proteomes" id="UP001165092"/>
    </source>
</evidence>
<evidence type="ECO:0000259" key="2">
    <source>
        <dbReference type="Pfam" id="PF14490"/>
    </source>
</evidence>
<dbReference type="Pfam" id="PF14490">
    <property type="entry name" value="HHH_RecD2"/>
    <property type="match status" value="1"/>
</dbReference>
<gene>
    <name evidence="3" type="ORF">Nans01_32380</name>
</gene>
<dbReference type="CDD" id="cd18809">
    <property type="entry name" value="SF1_C_RecD"/>
    <property type="match status" value="1"/>
</dbReference>
<evidence type="ECO:0000259" key="1">
    <source>
        <dbReference type="Pfam" id="PF13538"/>
    </source>
</evidence>
<feature type="domain" description="ATP-dependent RecD2 DNA helicase-like helix-hairpin-helix" evidence="2">
    <location>
        <begin position="22"/>
        <end position="104"/>
    </location>
</feature>
<accession>A0A9W6UJN1</accession>
<sequence>MVDPSSPPPPAAADDAAEGTRQVLARMGAPAELAPRLVAVFGPTAAHELTADPWRLLELPAVTVQQADFCARTLLGDAAHPDDPRRGRALVAHLLRRAARSGHTALAEARVAGALRDQQVRSVDAAMSAATDGPHVQLVEVFPDSADDDEFGEDSPEMPDAERFLALDGLGLAEQQLGEGLLRLISAEPIMDSATAVETVQAAAASLDRELLPETAAAMVTVALRGVSVLVHGAGSHATIADAVRYASAIAEESQVGLVVAAPTASGAAALNLRLADSAVRAGTVAGLLDAGGPGEAGLVVLTDATALDTETAAALVAACGDDTHLVLVADPGLLPSVGPGQLVDDLITSRVAAVAVLPGDPAPGPQVLLAAEVADGRFDPTDVHAPDREVVVVPAASAGEAAHRAVQLITDAVPRAFGIAAEHVQIITAERTGEAGSDAVNAACKAHFNPGPGAVAGLDPGDRVLLAGSGPGYLPGDAGVLGAVGEKGAAVELVDGRTVTVSVPAHLRPGWAITVPAAQGGTWPAAILVYGPDAPVSRAQFYTALTRGESHVCVVTANAPALSGAVRDATAPERHTRLVQILRES</sequence>
<dbReference type="RefSeq" id="WP_285760354.1">
    <property type="nucleotide sequence ID" value="NZ_BSQG01000005.1"/>
</dbReference>
<name>A0A9W6UJN1_9ACTN</name>
<dbReference type="Pfam" id="PF13604">
    <property type="entry name" value="AAA_30"/>
    <property type="match status" value="1"/>
</dbReference>
<dbReference type="EMBL" id="BSQG01000005">
    <property type="protein sequence ID" value="GLU48887.1"/>
    <property type="molecule type" value="Genomic_DNA"/>
</dbReference>
<dbReference type="Gene3D" id="2.30.30.940">
    <property type="match status" value="1"/>
</dbReference>
<proteinExistence type="predicted"/>
<organism evidence="3 4">
    <name type="scientific">Nocardiopsis ansamitocini</name>
    <dbReference type="NCBI Taxonomy" id="1670832"/>
    <lineage>
        <taxon>Bacteria</taxon>
        <taxon>Bacillati</taxon>
        <taxon>Actinomycetota</taxon>
        <taxon>Actinomycetes</taxon>
        <taxon>Streptosporangiales</taxon>
        <taxon>Nocardiopsidaceae</taxon>
        <taxon>Nocardiopsis</taxon>
    </lineage>
</organism>
<reference evidence="3" key="1">
    <citation type="submission" date="2023-02" db="EMBL/GenBank/DDBJ databases">
        <title>Nocardiopsis ansamitocini NBRC 112285.</title>
        <authorList>
            <person name="Ichikawa N."/>
            <person name="Sato H."/>
            <person name="Tonouchi N."/>
        </authorList>
    </citation>
    <scope>NUCLEOTIDE SEQUENCE</scope>
    <source>
        <strain evidence="3">NBRC 112285</strain>
    </source>
</reference>
<dbReference type="Proteomes" id="UP001165092">
    <property type="component" value="Unassembled WGS sequence"/>
</dbReference>
<dbReference type="SUPFAM" id="SSF52540">
    <property type="entry name" value="P-loop containing nucleoside triphosphate hydrolases"/>
    <property type="match status" value="1"/>
</dbReference>
<keyword evidence="4" id="KW-1185">Reference proteome</keyword>
<dbReference type="InterPro" id="IPR027785">
    <property type="entry name" value="UvrD-like_helicase_C"/>
</dbReference>
<evidence type="ECO:0000313" key="3">
    <source>
        <dbReference type="EMBL" id="GLU48887.1"/>
    </source>
</evidence>
<protein>
    <submittedName>
        <fullName evidence="3">Uncharacterized protein</fullName>
    </submittedName>
</protein>
<feature type="domain" description="UvrD-like helicase C-terminal" evidence="1">
    <location>
        <begin position="511"/>
        <end position="556"/>
    </location>
</feature>
<comment type="caution">
    <text evidence="3">The sequence shown here is derived from an EMBL/GenBank/DDBJ whole genome shotgun (WGS) entry which is preliminary data.</text>
</comment>